<evidence type="ECO:0000256" key="1">
    <source>
        <dbReference type="ARBA" id="ARBA00004651"/>
    </source>
</evidence>
<evidence type="ECO:0000256" key="5">
    <source>
        <dbReference type="ARBA" id="ARBA00022692"/>
    </source>
</evidence>
<dbReference type="NCBIfam" id="TIGR00688">
    <property type="entry name" value="rarD"/>
    <property type="match status" value="1"/>
</dbReference>
<evidence type="ECO:0000313" key="10">
    <source>
        <dbReference type="EMBL" id="KXB91885.1"/>
    </source>
</evidence>
<protein>
    <submittedName>
        <fullName evidence="10">Protein RarD</fullName>
    </submittedName>
</protein>
<accession>A0A134CI26</accession>
<gene>
    <name evidence="10" type="ORF">HMPREF3182_00619</name>
</gene>
<feature type="transmembrane region" description="Helical" evidence="8">
    <location>
        <begin position="7"/>
        <end position="25"/>
    </location>
</feature>
<evidence type="ECO:0000256" key="4">
    <source>
        <dbReference type="ARBA" id="ARBA00022475"/>
    </source>
</evidence>
<feature type="transmembrane region" description="Helical" evidence="8">
    <location>
        <begin position="68"/>
        <end position="87"/>
    </location>
</feature>
<evidence type="ECO:0000256" key="8">
    <source>
        <dbReference type="SAM" id="Phobius"/>
    </source>
</evidence>
<feature type="transmembrane region" description="Helical" evidence="8">
    <location>
        <begin position="123"/>
        <end position="141"/>
    </location>
</feature>
<dbReference type="InterPro" id="IPR004626">
    <property type="entry name" value="RarD"/>
</dbReference>
<name>A0A134CI26_9FIRM</name>
<dbReference type="RefSeq" id="WP_007392257.1">
    <property type="nucleotide sequence ID" value="NZ_KQ960940.1"/>
</dbReference>
<comment type="caution">
    <text evidence="10">The sequence shown here is derived from an EMBL/GenBank/DDBJ whole genome shotgun (WGS) entry which is preliminary data.</text>
</comment>
<comment type="similarity">
    <text evidence="2">Belongs to the EamA transporter family.</text>
</comment>
<keyword evidence="3" id="KW-0813">Transport</keyword>
<reference evidence="11" key="1">
    <citation type="submission" date="2016-01" db="EMBL/GenBank/DDBJ databases">
        <authorList>
            <person name="Mitreva M."/>
            <person name="Pepin K.H."/>
            <person name="Mihindukulasuriya K.A."/>
            <person name="Fulton R."/>
            <person name="Fronick C."/>
            <person name="O'Laughlin M."/>
            <person name="Miner T."/>
            <person name="Herter B."/>
            <person name="Rosa B.A."/>
            <person name="Cordes M."/>
            <person name="Tomlinson C."/>
            <person name="Wollam A."/>
            <person name="Palsikar V.B."/>
            <person name="Mardis E.R."/>
            <person name="Wilson R.K."/>
        </authorList>
    </citation>
    <scope>NUCLEOTIDE SEQUENCE [LARGE SCALE GENOMIC DNA]</scope>
    <source>
        <strain evidence="11">KA00182</strain>
    </source>
</reference>
<dbReference type="EMBL" id="LSDT01000025">
    <property type="protein sequence ID" value="KXB91885.1"/>
    <property type="molecule type" value="Genomic_DNA"/>
</dbReference>
<feature type="transmembrane region" description="Helical" evidence="8">
    <location>
        <begin position="31"/>
        <end position="52"/>
    </location>
</feature>
<dbReference type="PATRIC" id="fig|1588748.3.peg.588"/>
<feature type="transmembrane region" description="Helical" evidence="8">
    <location>
        <begin position="206"/>
        <end position="227"/>
    </location>
</feature>
<keyword evidence="4" id="KW-1003">Cell membrane</keyword>
<dbReference type="Proteomes" id="UP000070160">
    <property type="component" value="Unassembled WGS sequence"/>
</dbReference>
<keyword evidence="6 8" id="KW-1133">Transmembrane helix</keyword>
<dbReference type="AlphaFoldDB" id="A0A134CI26"/>
<keyword evidence="5 8" id="KW-0812">Transmembrane</keyword>
<feature type="transmembrane region" description="Helical" evidence="8">
    <location>
        <begin position="174"/>
        <end position="194"/>
    </location>
</feature>
<feature type="transmembrane region" description="Helical" evidence="8">
    <location>
        <begin position="93"/>
        <end position="116"/>
    </location>
</feature>
<dbReference type="GO" id="GO:0005886">
    <property type="term" value="C:plasma membrane"/>
    <property type="evidence" value="ECO:0007669"/>
    <property type="project" value="UniProtKB-SubCell"/>
</dbReference>
<evidence type="ECO:0000256" key="3">
    <source>
        <dbReference type="ARBA" id="ARBA00022448"/>
    </source>
</evidence>
<evidence type="ECO:0000313" key="11">
    <source>
        <dbReference type="Proteomes" id="UP000070160"/>
    </source>
</evidence>
<dbReference type="Pfam" id="PF00892">
    <property type="entry name" value="EamA"/>
    <property type="match status" value="1"/>
</dbReference>
<evidence type="ECO:0000256" key="7">
    <source>
        <dbReference type="ARBA" id="ARBA00023136"/>
    </source>
</evidence>
<keyword evidence="11" id="KW-1185">Reference proteome</keyword>
<dbReference type="InterPro" id="IPR000620">
    <property type="entry name" value="EamA_dom"/>
</dbReference>
<evidence type="ECO:0000256" key="6">
    <source>
        <dbReference type="ARBA" id="ARBA00022989"/>
    </source>
</evidence>
<organism evidence="10 11">
    <name type="scientific">Megasphaera hutchinsoni</name>
    <dbReference type="NCBI Taxonomy" id="1588748"/>
    <lineage>
        <taxon>Bacteria</taxon>
        <taxon>Bacillati</taxon>
        <taxon>Bacillota</taxon>
        <taxon>Negativicutes</taxon>
        <taxon>Veillonellales</taxon>
        <taxon>Veillonellaceae</taxon>
        <taxon>Megasphaera</taxon>
    </lineage>
</organism>
<comment type="subcellular location">
    <subcellularLocation>
        <location evidence="1">Cell membrane</location>
        <topology evidence="1">Multi-pass membrane protein</topology>
    </subcellularLocation>
</comment>
<feature type="transmembrane region" description="Helical" evidence="8">
    <location>
        <begin position="261"/>
        <end position="283"/>
    </location>
</feature>
<sequence>MKKHIMNVLIGQCIWGLLPLFWLLLQQVPSLYILANRIIWSAVLCVIILFIQKKFSLSVCLRQIKKEWLYILGACLMITCNWAIFIYSMTHEYILQSSLAYFVNPVVVIFFGGILFHEPLSRLQKLAVFFASLGFVIAIFLYGEVPYIAILTCATWAAYSLLKKRITLDSLLSVGLESISMVPFALLFIFFSEWNHIGAYGVLTGWQWLLLPATGPVTAIPMLFFTAGIKYAPITVSGICLYVSPTLSLIIGLLTGEAFTFPLQITFFFTGISIILYLTGLFLQYKQ</sequence>
<dbReference type="SUPFAM" id="SSF103481">
    <property type="entry name" value="Multidrug resistance efflux transporter EmrE"/>
    <property type="match status" value="1"/>
</dbReference>
<keyword evidence="7 8" id="KW-0472">Membrane</keyword>
<proteinExistence type="inferred from homology"/>
<feature type="transmembrane region" description="Helical" evidence="8">
    <location>
        <begin position="234"/>
        <end position="255"/>
    </location>
</feature>
<dbReference type="InterPro" id="IPR037185">
    <property type="entry name" value="EmrE-like"/>
</dbReference>
<evidence type="ECO:0000256" key="2">
    <source>
        <dbReference type="ARBA" id="ARBA00007362"/>
    </source>
</evidence>
<evidence type="ECO:0000259" key="9">
    <source>
        <dbReference type="Pfam" id="PF00892"/>
    </source>
</evidence>
<feature type="domain" description="EamA" evidence="9">
    <location>
        <begin position="5"/>
        <end position="138"/>
    </location>
</feature>